<dbReference type="InParanoid" id="A0A4W3J4T6"/>
<keyword evidence="4 8" id="KW-1133">Transmembrane helix</keyword>
<reference evidence="11" key="3">
    <citation type="journal article" date="2014" name="Nature">
        <title>Elephant shark genome provides unique insights into gnathostome evolution.</title>
        <authorList>
            <consortium name="International Elephant Shark Genome Sequencing Consortium"/>
            <person name="Venkatesh B."/>
            <person name="Lee A.P."/>
            <person name="Ravi V."/>
            <person name="Maurya A.K."/>
            <person name="Lian M.M."/>
            <person name="Swann J.B."/>
            <person name="Ohta Y."/>
            <person name="Flajnik M.F."/>
            <person name="Sutoh Y."/>
            <person name="Kasahara M."/>
            <person name="Hoon S."/>
            <person name="Gangu V."/>
            <person name="Roy S.W."/>
            <person name="Irimia M."/>
            <person name="Korzh V."/>
            <person name="Kondrychyn I."/>
            <person name="Lim Z.W."/>
            <person name="Tay B.H."/>
            <person name="Tohari S."/>
            <person name="Kong K.W."/>
            <person name="Ho S."/>
            <person name="Lorente-Galdos B."/>
            <person name="Quilez J."/>
            <person name="Marques-Bonet T."/>
            <person name="Raney B.J."/>
            <person name="Ingham P.W."/>
            <person name="Tay A."/>
            <person name="Hillier L.W."/>
            <person name="Minx P."/>
            <person name="Boehm T."/>
            <person name="Wilson R.K."/>
            <person name="Brenner S."/>
            <person name="Warren W.C."/>
        </authorList>
    </citation>
    <scope>NUCLEOTIDE SEQUENCE [LARGE SCALE GENOMIC DNA]</scope>
</reference>
<dbReference type="Pfam" id="PF13886">
    <property type="entry name" value="TM7S3_TM198"/>
    <property type="match status" value="1"/>
</dbReference>
<keyword evidence="11" id="KW-1185">Reference proteome</keyword>
<keyword evidence="3 8" id="KW-0812">Transmembrane</keyword>
<evidence type="ECO:0000313" key="11">
    <source>
        <dbReference type="Proteomes" id="UP000314986"/>
    </source>
</evidence>
<dbReference type="Proteomes" id="UP000314986">
    <property type="component" value="Unassembled WGS sequence"/>
</dbReference>
<feature type="region of interest" description="Disordered" evidence="7">
    <location>
        <begin position="115"/>
        <end position="154"/>
    </location>
</feature>
<keyword evidence="5 8" id="KW-0472">Membrane</keyword>
<dbReference type="GO" id="GO:0090263">
    <property type="term" value="P:positive regulation of canonical Wnt signaling pathway"/>
    <property type="evidence" value="ECO:0007669"/>
    <property type="project" value="TreeGrafter"/>
</dbReference>
<evidence type="ECO:0000259" key="9">
    <source>
        <dbReference type="Pfam" id="PF13886"/>
    </source>
</evidence>
<organism evidence="10 11">
    <name type="scientific">Callorhinchus milii</name>
    <name type="common">Ghost shark</name>
    <dbReference type="NCBI Taxonomy" id="7868"/>
    <lineage>
        <taxon>Eukaryota</taxon>
        <taxon>Metazoa</taxon>
        <taxon>Chordata</taxon>
        <taxon>Craniata</taxon>
        <taxon>Vertebrata</taxon>
        <taxon>Chondrichthyes</taxon>
        <taxon>Holocephali</taxon>
        <taxon>Chimaeriformes</taxon>
        <taxon>Callorhinchidae</taxon>
        <taxon>Callorhinchus</taxon>
    </lineage>
</organism>
<accession>A0A4W3J4T6</accession>
<feature type="transmembrane region" description="Helical" evidence="8">
    <location>
        <begin position="6"/>
        <end position="27"/>
    </location>
</feature>
<evidence type="ECO:0000256" key="6">
    <source>
        <dbReference type="ARBA" id="ARBA00049737"/>
    </source>
</evidence>
<feature type="transmembrane region" description="Helical" evidence="8">
    <location>
        <begin position="61"/>
        <end position="82"/>
    </location>
</feature>
<dbReference type="GO" id="GO:0005886">
    <property type="term" value="C:plasma membrane"/>
    <property type="evidence" value="ECO:0007669"/>
    <property type="project" value="TreeGrafter"/>
</dbReference>
<dbReference type="GO" id="GO:0031410">
    <property type="term" value="C:cytoplasmic vesicle"/>
    <property type="evidence" value="ECO:0007669"/>
    <property type="project" value="TreeGrafter"/>
</dbReference>
<reference evidence="11" key="2">
    <citation type="journal article" date="2007" name="PLoS Biol.">
        <title>Survey sequencing and comparative analysis of the elephant shark (Callorhinchus milii) genome.</title>
        <authorList>
            <person name="Venkatesh B."/>
            <person name="Kirkness E.F."/>
            <person name="Loh Y.H."/>
            <person name="Halpern A.L."/>
            <person name="Lee A.P."/>
            <person name="Johnson J."/>
            <person name="Dandona N."/>
            <person name="Viswanathan L.D."/>
            <person name="Tay A."/>
            <person name="Venter J.C."/>
            <person name="Strausberg R.L."/>
            <person name="Brenner S."/>
        </authorList>
    </citation>
    <scope>NUCLEOTIDE SEQUENCE [LARGE SCALE GENOMIC DNA]</scope>
</reference>
<evidence type="ECO:0000256" key="5">
    <source>
        <dbReference type="ARBA" id="ARBA00023136"/>
    </source>
</evidence>
<dbReference type="InterPro" id="IPR025256">
    <property type="entry name" value="TM7S3/TM198-like_dom"/>
</dbReference>
<evidence type="ECO:0000256" key="3">
    <source>
        <dbReference type="ARBA" id="ARBA00022692"/>
    </source>
</evidence>
<evidence type="ECO:0000256" key="2">
    <source>
        <dbReference type="ARBA" id="ARBA00006244"/>
    </source>
</evidence>
<evidence type="ECO:0000256" key="8">
    <source>
        <dbReference type="SAM" id="Phobius"/>
    </source>
</evidence>
<dbReference type="Ensembl" id="ENSCMIT00000038679.1">
    <property type="protein sequence ID" value="ENSCMIP00000038129.1"/>
    <property type="gene ID" value="ENSCMIG00000016022.1"/>
</dbReference>
<evidence type="ECO:0000256" key="1">
    <source>
        <dbReference type="ARBA" id="ARBA00004141"/>
    </source>
</evidence>
<sequence>MLVRSVGLFMVGLLLGLLIAVATLVVMEQFYHPRTVWVPIGLLLGTGMLFAVLTLQWQKFFTVLSTAAFGSAIMTVTADYFIELSPGERETDCDALSLCLSLCFSLAHFLGGSSDYQPTAEESPADENPTEGGEEEEEKETSPSVPGAGVPEKA</sequence>
<proteinExistence type="inferred from homology"/>
<name>A0A4W3J4T6_CALMI</name>
<reference evidence="10" key="5">
    <citation type="submission" date="2025-09" db="UniProtKB">
        <authorList>
            <consortium name="Ensembl"/>
        </authorList>
    </citation>
    <scope>IDENTIFICATION</scope>
</reference>
<feature type="compositionally biased region" description="Acidic residues" evidence="7">
    <location>
        <begin position="123"/>
        <end position="139"/>
    </location>
</feature>
<dbReference type="GeneTree" id="ENSGT00390000016940"/>
<dbReference type="AlphaFoldDB" id="A0A4W3J4T6"/>
<reference evidence="10" key="4">
    <citation type="submission" date="2025-08" db="UniProtKB">
        <authorList>
            <consortium name="Ensembl"/>
        </authorList>
    </citation>
    <scope>IDENTIFICATION</scope>
</reference>
<dbReference type="PANTHER" id="PTHR31247:SF7">
    <property type="entry name" value="TRANSMEMBRANE PROTEIN 198"/>
    <property type="match status" value="1"/>
</dbReference>
<evidence type="ECO:0000256" key="7">
    <source>
        <dbReference type="SAM" id="MobiDB-lite"/>
    </source>
</evidence>
<comment type="similarity">
    <text evidence="2">Belongs to the TMEM198 family.</text>
</comment>
<feature type="domain" description="TM7S3/TM198-like" evidence="9">
    <location>
        <begin position="1"/>
        <end position="88"/>
    </location>
</feature>
<feature type="transmembrane region" description="Helical" evidence="8">
    <location>
        <begin position="36"/>
        <end position="55"/>
    </location>
</feature>
<reference evidence="11" key="1">
    <citation type="journal article" date="2006" name="Science">
        <title>Ancient noncoding elements conserved in the human genome.</title>
        <authorList>
            <person name="Venkatesh B."/>
            <person name="Kirkness E.F."/>
            <person name="Loh Y.H."/>
            <person name="Halpern A.L."/>
            <person name="Lee A.P."/>
            <person name="Johnson J."/>
            <person name="Dandona N."/>
            <person name="Viswanathan L.D."/>
            <person name="Tay A."/>
            <person name="Venter J.C."/>
            <person name="Strausberg R.L."/>
            <person name="Brenner S."/>
        </authorList>
    </citation>
    <scope>NUCLEOTIDE SEQUENCE [LARGE SCALE GENOMIC DNA]</scope>
</reference>
<comment type="subcellular location">
    <subcellularLocation>
        <location evidence="1">Membrane</location>
        <topology evidence="1">Multi-pass membrane protein</topology>
    </subcellularLocation>
</comment>
<evidence type="ECO:0000256" key="4">
    <source>
        <dbReference type="ARBA" id="ARBA00022989"/>
    </source>
</evidence>
<evidence type="ECO:0000313" key="10">
    <source>
        <dbReference type="Ensembl" id="ENSCMIP00000038129.1"/>
    </source>
</evidence>
<protein>
    <recommendedName>
        <fullName evidence="6">Transmembrane protein 198</fullName>
    </recommendedName>
</protein>
<dbReference type="STRING" id="7868.ENSCMIP00000038129"/>
<dbReference type="PANTHER" id="PTHR31247">
    <property type="entry name" value="TRANSMEMBRANE PROTEIN 198 FAMILY MEMBER"/>
    <property type="match status" value="1"/>
</dbReference>
<dbReference type="InterPro" id="IPR040236">
    <property type="entry name" value="TMEM198"/>
</dbReference>